<name>A0LH62_SYNFM</name>
<organism evidence="2 3">
    <name type="scientific">Syntrophobacter fumaroxidans (strain DSM 10017 / MPOB)</name>
    <dbReference type="NCBI Taxonomy" id="335543"/>
    <lineage>
        <taxon>Bacteria</taxon>
        <taxon>Pseudomonadati</taxon>
        <taxon>Thermodesulfobacteriota</taxon>
        <taxon>Syntrophobacteria</taxon>
        <taxon>Syntrophobacterales</taxon>
        <taxon>Syntrophobacteraceae</taxon>
        <taxon>Syntrophobacter</taxon>
    </lineage>
</organism>
<evidence type="ECO:0000313" key="3">
    <source>
        <dbReference type="Proteomes" id="UP000001784"/>
    </source>
</evidence>
<dbReference type="AlphaFoldDB" id="A0LH62"/>
<proteinExistence type="predicted"/>
<dbReference type="KEGG" id="sfu:Sfum_1070"/>
<gene>
    <name evidence="2" type="ordered locus">Sfum_1070</name>
</gene>
<accession>A0LH62</accession>
<dbReference type="HOGENOM" id="CLU_2290289_0_0_7"/>
<dbReference type="EMBL" id="CP000478">
    <property type="protein sequence ID" value="ABK16764.1"/>
    <property type="molecule type" value="Genomic_DNA"/>
</dbReference>
<reference evidence="2 3" key="1">
    <citation type="submission" date="2006-10" db="EMBL/GenBank/DDBJ databases">
        <title>Complete sequence of Syntrophobacter fumaroxidans MPOB.</title>
        <authorList>
            <consortium name="US DOE Joint Genome Institute"/>
            <person name="Copeland A."/>
            <person name="Lucas S."/>
            <person name="Lapidus A."/>
            <person name="Barry K."/>
            <person name="Detter J.C."/>
            <person name="Glavina del Rio T."/>
            <person name="Hammon N."/>
            <person name="Israni S."/>
            <person name="Pitluck S."/>
            <person name="Goltsman E.G."/>
            <person name="Martinez M."/>
            <person name="Schmutz J."/>
            <person name="Larimer F."/>
            <person name="Land M."/>
            <person name="Hauser L."/>
            <person name="Kyrpides N."/>
            <person name="Kim E."/>
            <person name="Boone D.R."/>
            <person name="Brockman F."/>
            <person name="Culley D."/>
            <person name="Ferry J."/>
            <person name="Gunsalus R."/>
            <person name="McInerney M.J."/>
            <person name="Morrison M."/>
            <person name="Plugge C."/>
            <person name="Rohlin L."/>
            <person name="Scholten J."/>
            <person name="Sieber J."/>
            <person name="Stams A.J.M."/>
            <person name="Worm P."/>
            <person name="Henstra A.M."/>
            <person name="Richardson P."/>
        </authorList>
    </citation>
    <scope>NUCLEOTIDE SEQUENCE [LARGE SCALE GENOMIC DNA]</scope>
    <source>
        <strain evidence="3">DSM 10017 / MPOB</strain>
    </source>
</reference>
<keyword evidence="3" id="KW-1185">Reference proteome</keyword>
<evidence type="ECO:0000313" key="2">
    <source>
        <dbReference type="EMBL" id="ABK16764.1"/>
    </source>
</evidence>
<protein>
    <submittedName>
        <fullName evidence="2">Uncharacterized protein</fullName>
    </submittedName>
</protein>
<feature type="region of interest" description="Disordered" evidence="1">
    <location>
        <begin position="54"/>
        <end position="85"/>
    </location>
</feature>
<sequence length="101" mass="11352">MNYCFIGLMRSRDCRFRKKRREELSSYFGNGLSSGAAPVSRKMRGQRLPVNVFPLEESSRDKRARPLGAQRPPSAKPGFTGQASPSCAKLYRGRRLTTLEG</sequence>
<dbReference type="InParanoid" id="A0LH62"/>
<evidence type="ECO:0000256" key="1">
    <source>
        <dbReference type="SAM" id="MobiDB-lite"/>
    </source>
</evidence>
<dbReference type="Proteomes" id="UP000001784">
    <property type="component" value="Chromosome"/>
</dbReference>